<keyword evidence="6" id="KW-1185">Reference proteome</keyword>
<dbReference type="Proteomes" id="UP000823201">
    <property type="component" value="Unassembled WGS sequence"/>
</dbReference>
<dbReference type="GO" id="GO:0036374">
    <property type="term" value="F:glutathione hydrolase activity"/>
    <property type="evidence" value="ECO:0007669"/>
    <property type="project" value="UniProtKB-EC"/>
</dbReference>
<comment type="caution">
    <text evidence="5">The sequence shown here is derived from an EMBL/GenBank/DDBJ whole genome shotgun (WGS) entry which is preliminary data.</text>
</comment>
<dbReference type="EC" id="2.3.2.2" evidence="4"/>
<evidence type="ECO:0000256" key="1">
    <source>
        <dbReference type="ARBA" id="ARBA00001049"/>
    </source>
</evidence>
<accession>A0ABS2QE18</accession>
<comment type="subunit">
    <text evidence="4">This enzyme consists of two polypeptide chains, which are synthesized in precursor form from a single polypeptide.</text>
</comment>
<comment type="PTM">
    <text evidence="4">Cleaved by autocatalysis into a large and a small subunit.</text>
</comment>
<dbReference type="GO" id="GO:0103068">
    <property type="term" value="F:leukotriene C4 gamma-glutamyl transferase activity"/>
    <property type="evidence" value="ECO:0007669"/>
    <property type="project" value="UniProtKB-EC"/>
</dbReference>
<dbReference type="EMBL" id="JAFBEV010000039">
    <property type="protein sequence ID" value="MBM7659172.1"/>
    <property type="molecule type" value="Genomic_DNA"/>
</dbReference>
<sequence length="536" mass="58749">MMLHFNQSCYQATRVPVYGRKGMVATAQPLAAQAGLEILKKGGNAIDAAIAAASALTVLEPTSNGIGSDAFALIWTKGKLHGLNASGNAPQALTVDALRKRGFDAVPMRGLEPVMVPGAPAAWAACVKKFGRLSLKEVMQPAVDYAANGYPVSPVVAHNWERAAVDFKKSLKGPEFANWFQTFAPEGHTPQAGEMWQSKEMAETLRKIAESDAEEFYRGELAERIDRFSKQFQGFIAKEDMANYHPQWIDPISVNYRGYDVWEMPPNGQGMVTLMALNILNHFELSHKDSPETYHKMIEALKLAFVDGKKYITDPNAMKNEVEQLLSRAHSLARAQLIGHEALQPIAGTLPKGGTVYLATADAEGNMVSYIQSNFKGFGSGIVIPKTGISLQNRGFDFSLDERDANCLAPGKKTYHTIMPGFLTKNGQPVGPFGVMGEYMQPQGQLQVVTNTIDFHLNPQAALDAPRWQWTHDKKVMVETDFPIAVAQELARRGHDMSMALDRNSFGRGQIIWRNNETGVLVGGTESRADGVVAAW</sequence>
<dbReference type="PANTHER" id="PTHR43881:SF1">
    <property type="entry name" value="GAMMA-GLUTAMYLTRANSPEPTIDASE (AFU_ORTHOLOGUE AFUA_4G13580)"/>
    <property type="match status" value="1"/>
</dbReference>
<dbReference type="SUPFAM" id="SSF56235">
    <property type="entry name" value="N-terminal nucleophile aminohydrolases (Ntn hydrolases)"/>
    <property type="match status" value="1"/>
</dbReference>
<keyword evidence="4" id="KW-0317">Glutathione biosynthesis</keyword>
<dbReference type="Pfam" id="PF01019">
    <property type="entry name" value="G_glu_transpept"/>
    <property type="match status" value="1"/>
</dbReference>
<keyword evidence="4 5" id="KW-0808">Transferase</keyword>
<keyword evidence="4" id="KW-0865">Zymogen</keyword>
<dbReference type="PRINTS" id="PR01210">
    <property type="entry name" value="GGTRANSPTASE"/>
</dbReference>
<evidence type="ECO:0000313" key="6">
    <source>
        <dbReference type="Proteomes" id="UP000823201"/>
    </source>
</evidence>
<comment type="catalytic activity">
    <reaction evidence="3 4">
        <text>an N-terminal (5-L-glutamyl)-[peptide] + an alpha-amino acid = 5-L-glutamyl amino acid + an N-terminal L-alpha-aminoacyl-[peptide]</text>
        <dbReference type="Rhea" id="RHEA:23904"/>
        <dbReference type="Rhea" id="RHEA-COMP:9780"/>
        <dbReference type="Rhea" id="RHEA-COMP:9795"/>
        <dbReference type="ChEBI" id="CHEBI:77644"/>
        <dbReference type="ChEBI" id="CHEBI:78597"/>
        <dbReference type="ChEBI" id="CHEBI:78599"/>
        <dbReference type="ChEBI" id="CHEBI:78608"/>
        <dbReference type="EC" id="2.3.2.2"/>
    </reaction>
</comment>
<dbReference type="NCBIfam" id="TIGR00066">
    <property type="entry name" value="g_glut_trans"/>
    <property type="match status" value="1"/>
</dbReference>
<comment type="catalytic activity">
    <reaction evidence="1 4">
        <text>an S-substituted glutathione + H2O = an S-substituted L-cysteinylglycine + L-glutamate</text>
        <dbReference type="Rhea" id="RHEA:59468"/>
        <dbReference type="ChEBI" id="CHEBI:15377"/>
        <dbReference type="ChEBI" id="CHEBI:29985"/>
        <dbReference type="ChEBI" id="CHEBI:90779"/>
        <dbReference type="ChEBI" id="CHEBI:143103"/>
        <dbReference type="EC" id="3.4.19.13"/>
    </reaction>
</comment>
<evidence type="ECO:0000256" key="3">
    <source>
        <dbReference type="ARBA" id="ARBA00047417"/>
    </source>
</evidence>
<dbReference type="InterPro" id="IPR043138">
    <property type="entry name" value="GGT_lsub"/>
</dbReference>
<dbReference type="InterPro" id="IPR029055">
    <property type="entry name" value="Ntn_hydrolases_N"/>
</dbReference>
<protein>
    <recommendedName>
        <fullName evidence="4">Glutathione hydrolase proenzyme</fullName>
        <ecNumber evidence="4">2.3.2.2</ecNumber>
        <ecNumber evidence="4">3.4.19.13</ecNumber>
    </recommendedName>
    <component>
        <recommendedName>
            <fullName evidence="4">Glutathione hydrolase large chain</fullName>
        </recommendedName>
    </component>
    <component>
        <recommendedName>
            <fullName evidence="4">Glutathione hydrolase small chain</fullName>
        </recommendedName>
    </component>
</protein>
<dbReference type="EC" id="3.4.19.13" evidence="4"/>
<dbReference type="Gene3D" id="3.60.20.40">
    <property type="match status" value="1"/>
</dbReference>
<comment type="similarity">
    <text evidence="4">Belongs to the gamma-glutamyltransferase family.</text>
</comment>
<dbReference type="RefSeq" id="WP_415641018.1">
    <property type="nucleotide sequence ID" value="NZ_CBCRXA010000006.1"/>
</dbReference>
<evidence type="ECO:0000256" key="2">
    <source>
        <dbReference type="ARBA" id="ARBA00001089"/>
    </source>
</evidence>
<keyword evidence="4 5" id="KW-0012">Acyltransferase</keyword>
<evidence type="ECO:0000313" key="5">
    <source>
        <dbReference type="EMBL" id="MBM7659172.1"/>
    </source>
</evidence>
<dbReference type="InterPro" id="IPR000101">
    <property type="entry name" value="GGT_peptidase"/>
</dbReference>
<reference evidence="5 6" key="1">
    <citation type="submission" date="2021-01" db="EMBL/GenBank/DDBJ databases">
        <title>Genomic Encyclopedia of Type Strains, Phase IV (KMG-IV): sequencing the most valuable type-strain genomes for metagenomic binning, comparative biology and taxonomic classification.</title>
        <authorList>
            <person name="Goeker M."/>
        </authorList>
    </citation>
    <scope>NUCLEOTIDE SEQUENCE [LARGE SCALE GENOMIC DNA]</scope>
    <source>
        <strain evidence="5 6">DSM 100968</strain>
    </source>
</reference>
<comment type="catalytic activity">
    <reaction evidence="2 4">
        <text>glutathione + H2O = L-cysteinylglycine + L-glutamate</text>
        <dbReference type="Rhea" id="RHEA:28807"/>
        <dbReference type="ChEBI" id="CHEBI:15377"/>
        <dbReference type="ChEBI" id="CHEBI:29985"/>
        <dbReference type="ChEBI" id="CHEBI:57925"/>
        <dbReference type="ChEBI" id="CHEBI:61694"/>
        <dbReference type="EC" id="3.4.19.13"/>
    </reaction>
</comment>
<organism evidence="5 6">
    <name type="scientific">Sporolactobacillus spathodeae</name>
    <dbReference type="NCBI Taxonomy" id="1465502"/>
    <lineage>
        <taxon>Bacteria</taxon>
        <taxon>Bacillati</taxon>
        <taxon>Bacillota</taxon>
        <taxon>Bacilli</taxon>
        <taxon>Bacillales</taxon>
        <taxon>Sporolactobacillaceae</taxon>
        <taxon>Sporolactobacillus</taxon>
    </lineage>
</organism>
<dbReference type="InterPro" id="IPR052896">
    <property type="entry name" value="GGT-like_enzyme"/>
</dbReference>
<dbReference type="Gene3D" id="1.10.246.130">
    <property type="match status" value="1"/>
</dbReference>
<evidence type="ECO:0000256" key="4">
    <source>
        <dbReference type="RuleBase" id="RU368036"/>
    </source>
</evidence>
<dbReference type="InterPro" id="IPR043137">
    <property type="entry name" value="GGT_ssub_C"/>
</dbReference>
<comment type="pathway">
    <text evidence="4">Sulfur metabolism; glutathione metabolism.</text>
</comment>
<gene>
    <name evidence="5" type="ORF">JOC27_002677</name>
</gene>
<dbReference type="PANTHER" id="PTHR43881">
    <property type="entry name" value="GAMMA-GLUTAMYLTRANSPEPTIDASE (AFU_ORTHOLOGUE AFUA_4G13580)"/>
    <property type="match status" value="1"/>
</dbReference>
<keyword evidence="4 5" id="KW-0378">Hydrolase</keyword>
<name>A0ABS2QE18_9BACL</name>
<proteinExistence type="inferred from homology"/>